<organism evidence="1 2">
    <name type="scientific">Lederbergia lenta</name>
    <name type="common">Bacillus lentus</name>
    <dbReference type="NCBI Taxonomy" id="1467"/>
    <lineage>
        <taxon>Bacteria</taxon>
        <taxon>Bacillati</taxon>
        <taxon>Bacillota</taxon>
        <taxon>Bacilli</taxon>
        <taxon>Bacillales</taxon>
        <taxon>Bacillaceae</taxon>
        <taxon>Lederbergia</taxon>
    </lineage>
</organism>
<gene>
    <name evidence="1" type="ORF">NCTC4824_03722</name>
</gene>
<evidence type="ECO:0000313" key="1">
    <source>
        <dbReference type="EMBL" id="SQI62645.1"/>
    </source>
</evidence>
<name>A0A2X4ZDL2_LEDLE</name>
<evidence type="ECO:0000313" key="2">
    <source>
        <dbReference type="Proteomes" id="UP000249134"/>
    </source>
</evidence>
<dbReference type="Proteomes" id="UP000249134">
    <property type="component" value="Chromosome 1"/>
</dbReference>
<dbReference type="EMBL" id="LS483476">
    <property type="protein sequence ID" value="SQI62645.1"/>
    <property type="molecule type" value="Genomic_DNA"/>
</dbReference>
<keyword evidence="1" id="KW-0695">RNA-directed DNA polymerase</keyword>
<sequence>MWKLRKLQKTRELGYRQRDNVEHEGYDGAHSGFHGEMDNQNGVHLFEKIIFRNNLNQAYLQVVRNGGTAGVDGMTYDQLLPYLREYKEELLKSLRNGTFRPQPVLRS</sequence>
<accession>A0A2X4ZDL2</accession>
<keyword evidence="2" id="KW-1185">Reference proteome</keyword>
<keyword evidence="1" id="KW-0808">Transferase</keyword>
<dbReference type="STRING" id="1348624.GCA_001591545_03210"/>
<dbReference type="AlphaFoldDB" id="A0A2X4ZDL2"/>
<protein>
    <submittedName>
        <fullName evidence="1">RNA-directed DNA polymerase</fullName>
    </submittedName>
</protein>
<dbReference type="GO" id="GO:0003964">
    <property type="term" value="F:RNA-directed DNA polymerase activity"/>
    <property type="evidence" value="ECO:0007669"/>
    <property type="project" value="UniProtKB-KW"/>
</dbReference>
<keyword evidence="1" id="KW-0548">Nucleotidyltransferase</keyword>
<dbReference type="KEGG" id="blen:NCTC4824_03722"/>
<proteinExistence type="predicted"/>
<reference evidence="1 2" key="1">
    <citation type="submission" date="2018-06" db="EMBL/GenBank/DDBJ databases">
        <authorList>
            <consortium name="Pathogen Informatics"/>
            <person name="Doyle S."/>
        </authorList>
    </citation>
    <scope>NUCLEOTIDE SEQUENCE [LARGE SCALE GENOMIC DNA]</scope>
    <source>
        <strain evidence="1 2">NCTC4824</strain>
    </source>
</reference>